<name>A0ABT6HZT8_9ACTN</name>
<evidence type="ECO:0000313" key="3">
    <source>
        <dbReference type="Proteomes" id="UP001223144"/>
    </source>
</evidence>
<reference evidence="2 3" key="1">
    <citation type="submission" date="2023-04" db="EMBL/GenBank/DDBJ databases">
        <title>Streptomyces chengmaiensis sp. nov. isolated from the stem of mangrove plant in Hainan.</title>
        <authorList>
            <person name="Huang X."/>
            <person name="Zhou S."/>
            <person name="Chu X."/>
            <person name="Xie Y."/>
            <person name="Lin Y."/>
        </authorList>
    </citation>
    <scope>NUCLEOTIDE SEQUENCE [LARGE SCALE GENOMIC DNA]</scope>
    <source>
        <strain evidence="2 3">HNM0663</strain>
    </source>
</reference>
<evidence type="ECO:0000313" key="2">
    <source>
        <dbReference type="EMBL" id="MDH2393349.1"/>
    </source>
</evidence>
<sequence length="64" mass="6897">MNDTTPTGETARTDAYAAEIRALVDAAPPLSVRQRERLRLVFKSRPLTADSDARPGRAQSGEAA</sequence>
<organism evidence="2 3">
    <name type="scientific">Streptomyces chengmaiensis</name>
    <dbReference type="NCBI Taxonomy" id="3040919"/>
    <lineage>
        <taxon>Bacteria</taxon>
        <taxon>Bacillati</taxon>
        <taxon>Actinomycetota</taxon>
        <taxon>Actinomycetes</taxon>
        <taxon>Kitasatosporales</taxon>
        <taxon>Streptomycetaceae</taxon>
        <taxon>Streptomyces</taxon>
    </lineage>
</organism>
<keyword evidence="3" id="KW-1185">Reference proteome</keyword>
<dbReference type="Proteomes" id="UP001223144">
    <property type="component" value="Unassembled WGS sequence"/>
</dbReference>
<dbReference type="RefSeq" id="WP_279932592.1">
    <property type="nucleotide sequence ID" value="NZ_JARWBG010000064.1"/>
</dbReference>
<protein>
    <submittedName>
        <fullName evidence="2">Uncharacterized protein</fullName>
    </submittedName>
</protein>
<dbReference type="EMBL" id="JARWBG010000064">
    <property type="protein sequence ID" value="MDH2393349.1"/>
    <property type="molecule type" value="Genomic_DNA"/>
</dbReference>
<gene>
    <name evidence="2" type="ORF">QCN29_32215</name>
</gene>
<comment type="caution">
    <text evidence="2">The sequence shown here is derived from an EMBL/GenBank/DDBJ whole genome shotgun (WGS) entry which is preliminary data.</text>
</comment>
<evidence type="ECO:0000256" key="1">
    <source>
        <dbReference type="SAM" id="MobiDB-lite"/>
    </source>
</evidence>
<accession>A0ABT6HZT8</accession>
<proteinExistence type="predicted"/>
<feature type="region of interest" description="Disordered" evidence="1">
    <location>
        <begin position="44"/>
        <end position="64"/>
    </location>
</feature>